<dbReference type="GO" id="GO:0016705">
    <property type="term" value="F:oxidoreductase activity, acting on paired donors, with incorporation or reduction of molecular oxygen"/>
    <property type="evidence" value="ECO:0007669"/>
    <property type="project" value="InterPro"/>
</dbReference>
<dbReference type="EMBL" id="MZZM01000041">
    <property type="protein sequence ID" value="ORJ53159.1"/>
    <property type="molecule type" value="Genomic_DNA"/>
</dbReference>
<dbReference type="CDD" id="cd01097">
    <property type="entry name" value="Tetrahydromethanopterin_reductase"/>
    <property type="match status" value="1"/>
</dbReference>
<dbReference type="NCBIfam" id="TIGR03557">
    <property type="entry name" value="F420_G6P_family"/>
    <property type="match status" value="1"/>
</dbReference>
<dbReference type="PANTHER" id="PTHR43244">
    <property type="match status" value="1"/>
</dbReference>
<name>A0A1X0XJR0_MYCSI</name>
<evidence type="ECO:0000256" key="1">
    <source>
        <dbReference type="ARBA" id="ARBA00023002"/>
    </source>
</evidence>
<dbReference type="Gene3D" id="3.20.20.30">
    <property type="entry name" value="Luciferase-like domain"/>
    <property type="match status" value="1"/>
</dbReference>
<dbReference type="InterPro" id="IPR011251">
    <property type="entry name" value="Luciferase-like_dom"/>
</dbReference>
<dbReference type="InterPro" id="IPR019945">
    <property type="entry name" value="F420_G6P_DH-rel"/>
</dbReference>
<accession>A0A1X0XJR0</accession>
<dbReference type="SUPFAM" id="SSF51679">
    <property type="entry name" value="Bacterial luciferase-like"/>
    <property type="match status" value="1"/>
</dbReference>
<evidence type="ECO:0000313" key="4">
    <source>
        <dbReference type="Proteomes" id="UP000193040"/>
    </source>
</evidence>
<dbReference type="RefSeq" id="WP_061557463.1">
    <property type="nucleotide sequence ID" value="NZ_JASWDE010000025.1"/>
</dbReference>
<proteinExistence type="predicted"/>
<sequence>MTRFGYTLMTEQSGPKDLVQYAVSAEERGFDFEVCSDHFSPWLTSQGHAPNAWAVLGAVAHATERVGLYTYVTCPTMRYHPAIVAQQAATIQIMADGRFTLGLGSGENLNEHVVGRGWPTIERRHDMLREAIKIMRELFGGRLVDWRGEYFQVDSARLWDLPDVPVGLGVAMSGAKGVEKLCKLADHLIAVQPDKDLVDAWHAARQTANGAEGGRVIGQIPVCWDPDRDAAIERAHDQFRWFGGGWAVNADLPTPAGFAGATQFVRPEDVAESIPCGPDLDAIVDAVRPYWEAGFTDVALIQIGGQTQELFLKEAAEPLLDALRAASP</sequence>
<keyword evidence="1" id="KW-0560">Oxidoreductase</keyword>
<dbReference type="Pfam" id="PF00296">
    <property type="entry name" value="Bac_luciferase"/>
    <property type="match status" value="1"/>
</dbReference>
<dbReference type="PANTHER" id="PTHR43244:SF1">
    <property type="entry name" value="5,10-METHYLENETETRAHYDROMETHANOPTERIN REDUCTASE"/>
    <property type="match status" value="1"/>
</dbReference>
<keyword evidence="4" id="KW-1185">Reference proteome</keyword>
<evidence type="ECO:0000313" key="3">
    <source>
        <dbReference type="EMBL" id="ORJ53159.1"/>
    </source>
</evidence>
<evidence type="ECO:0000259" key="2">
    <source>
        <dbReference type="Pfam" id="PF00296"/>
    </source>
</evidence>
<feature type="domain" description="Luciferase-like" evidence="2">
    <location>
        <begin position="3"/>
        <end position="296"/>
    </location>
</feature>
<dbReference type="STRING" id="1784.VC42_12995"/>
<dbReference type="InterPro" id="IPR036661">
    <property type="entry name" value="Luciferase-like_sf"/>
</dbReference>
<gene>
    <name evidence="3" type="ORF">B5M45_29100</name>
</gene>
<comment type="caution">
    <text evidence="3">The sequence shown here is derived from an EMBL/GenBank/DDBJ whole genome shotgun (WGS) entry which is preliminary data.</text>
</comment>
<dbReference type="AlphaFoldDB" id="A0A1X0XJR0"/>
<dbReference type="Proteomes" id="UP000193040">
    <property type="component" value="Unassembled WGS sequence"/>
</dbReference>
<dbReference type="InterPro" id="IPR050564">
    <property type="entry name" value="F420-G6PD/mer"/>
</dbReference>
<organism evidence="3 4">
    <name type="scientific">Mycobacterium simiae</name>
    <name type="common">Mycobacterium habana</name>
    <dbReference type="NCBI Taxonomy" id="1784"/>
    <lineage>
        <taxon>Bacteria</taxon>
        <taxon>Bacillati</taxon>
        <taxon>Actinomycetota</taxon>
        <taxon>Actinomycetes</taxon>
        <taxon>Mycobacteriales</taxon>
        <taxon>Mycobacteriaceae</taxon>
        <taxon>Mycobacterium</taxon>
        <taxon>Mycobacterium simiae complex</taxon>
    </lineage>
</organism>
<protein>
    <submittedName>
        <fullName evidence="3">LLM class F420-dependent oxidoreductase</fullName>
    </submittedName>
</protein>
<reference evidence="3 4" key="1">
    <citation type="submission" date="2017-03" db="EMBL/GenBank/DDBJ databases">
        <title>Genomic insights into Mycobacterium simiae human colonization.</title>
        <authorList>
            <person name="Steffani J.L."/>
            <person name="Brunck M.E."/>
            <person name="Cruz E."/>
            <person name="Montiel R."/>
            <person name="Barona F."/>
        </authorList>
    </citation>
    <scope>NUCLEOTIDE SEQUENCE [LARGE SCALE GENOMIC DNA]</scope>
    <source>
        <strain evidence="3 4">MsiGto</strain>
    </source>
</reference>